<evidence type="ECO:0000313" key="2">
    <source>
        <dbReference type="EMBL" id="PIA93250.1"/>
    </source>
</evidence>
<accession>A0A2G5HL43</accession>
<name>A0A2G5HL43_CERBT</name>
<evidence type="ECO:0000313" key="5">
    <source>
        <dbReference type="Proteomes" id="UP001302367"/>
    </source>
</evidence>
<gene>
    <name evidence="2" type="ORF">CB0940_05125</name>
    <name evidence="3" type="ORF">RHO25_007063</name>
</gene>
<protein>
    <submittedName>
        <fullName evidence="2">Uncharacterized protein</fullName>
    </submittedName>
</protein>
<evidence type="ECO:0000313" key="4">
    <source>
        <dbReference type="Proteomes" id="UP000230605"/>
    </source>
</evidence>
<dbReference type="AlphaFoldDB" id="A0A2G5HL43"/>
<feature type="region of interest" description="Disordered" evidence="1">
    <location>
        <begin position="156"/>
        <end position="180"/>
    </location>
</feature>
<proteinExistence type="predicted"/>
<dbReference type="EMBL" id="CP134187">
    <property type="protein sequence ID" value="WPB02429.1"/>
    <property type="molecule type" value="Genomic_DNA"/>
</dbReference>
<dbReference type="EMBL" id="LKMD01000105">
    <property type="protein sequence ID" value="PIA93250.1"/>
    <property type="molecule type" value="Genomic_DNA"/>
</dbReference>
<reference evidence="2 4" key="1">
    <citation type="submission" date="2015-10" db="EMBL/GenBank/DDBJ databases">
        <title>The cercosporin biosynthetic gene cluster was horizontally transferred to several fungal lineages and shown to be expanded in Cercospora beticola based on microsynteny with recipient genomes.</title>
        <authorList>
            <person name="De Jonge R."/>
            <person name="Ebert M.K."/>
            <person name="Suttle J.C."/>
            <person name="Jurick Ii W.M."/>
            <person name="Secor G.A."/>
            <person name="Thomma B.P."/>
            <person name="Van De Peer Y."/>
            <person name="Bolton M.D."/>
        </authorList>
    </citation>
    <scope>NUCLEOTIDE SEQUENCE [LARGE SCALE GENOMIC DNA]</scope>
    <source>
        <strain evidence="2 4">09-40</strain>
    </source>
</reference>
<evidence type="ECO:0000256" key="1">
    <source>
        <dbReference type="SAM" id="MobiDB-lite"/>
    </source>
</evidence>
<dbReference type="Proteomes" id="UP001302367">
    <property type="component" value="Chromosome 4"/>
</dbReference>
<feature type="compositionally biased region" description="Gly residues" evidence="1">
    <location>
        <begin position="169"/>
        <end position="180"/>
    </location>
</feature>
<keyword evidence="5" id="KW-1185">Reference proteome</keyword>
<reference evidence="3 5" key="2">
    <citation type="submission" date="2023-09" db="EMBL/GenBank/DDBJ databases">
        <title>Complete-Gapless Cercospora beticola genome.</title>
        <authorList>
            <person name="Wyatt N.A."/>
            <person name="Spanner R.E."/>
            <person name="Bolton M.D."/>
        </authorList>
    </citation>
    <scope>NUCLEOTIDE SEQUENCE [LARGE SCALE GENOMIC DNA]</scope>
    <source>
        <strain evidence="3">Cb09-40</strain>
    </source>
</reference>
<dbReference type="Proteomes" id="UP000230605">
    <property type="component" value="Chromosome 4"/>
</dbReference>
<sequence length="180" mass="19013">MLGMRCDGIRRGEGYVKERLSDSFTWPLYFQADHQRCYHSDPQSLSTTTTTTLIIDDRASTRILFSTHSTQQSATVRSQPHQQAKMQFTILATTFLATLAAAAPVAVPKTTVVEREAGGALPFDSLLKGLPLNSLLGGGAAKDSNPATAQLSQLNQVGAQPATAPQGKTGSGLPGVGSIV</sequence>
<evidence type="ECO:0000313" key="3">
    <source>
        <dbReference type="EMBL" id="WPB02429.1"/>
    </source>
</evidence>
<organism evidence="2 4">
    <name type="scientific">Cercospora beticola</name>
    <name type="common">Sugarbeet leaf spot fungus</name>
    <dbReference type="NCBI Taxonomy" id="122368"/>
    <lineage>
        <taxon>Eukaryota</taxon>
        <taxon>Fungi</taxon>
        <taxon>Dikarya</taxon>
        <taxon>Ascomycota</taxon>
        <taxon>Pezizomycotina</taxon>
        <taxon>Dothideomycetes</taxon>
        <taxon>Dothideomycetidae</taxon>
        <taxon>Mycosphaerellales</taxon>
        <taxon>Mycosphaerellaceae</taxon>
        <taxon>Cercospora</taxon>
    </lineage>
</organism>